<dbReference type="AlphaFoldDB" id="U9T8U7"/>
<accession>U9T8U7</accession>
<dbReference type="EMBL" id="KI294777">
    <property type="protein sequence ID" value="ESA03837.1"/>
    <property type="molecule type" value="Genomic_DNA"/>
</dbReference>
<protein>
    <submittedName>
        <fullName evidence="1">Uncharacterized protein</fullName>
    </submittedName>
</protein>
<evidence type="ECO:0000313" key="1">
    <source>
        <dbReference type="EMBL" id="ESA03837.1"/>
    </source>
</evidence>
<sequence length="236" mass="26999">MADNLAIATHTISDANDYRFLVPYFVHNRPIPVAPPEIEVDSIEESTTPINPTFSTSILYTVEPYNPIPDMFIPTNTVILYRQIQYTPRMELLSYQESKNGSPICQNWRRNSPDRRRQEILQIDHCQQQDNIERDTIAKARKEEAALLGTSVKRLDTRCVAIDCLTSTADIFHENMVKFTEKKAINAELELRPNKRDVTYNFNLSSHNSSIKPKRLRPAPALADYSLEAGPLNSSY</sequence>
<dbReference type="HOGENOM" id="CLU_102650_0_0_1"/>
<name>U9T8U7_RHIID</name>
<reference evidence="1" key="1">
    <citation type="submission" date="2013-07" db="EMBL/GenBank/DDBJ databases">
        <title>The genome of an arbuscular mycorrhizal fungus provides insights into the evolution of the oldest plant symbiosis.</title>
        <authorList>
            <consortium name="DOE Joint Genome Institute"/>
            <person name="Tisserant E."/>
            <person name="Malbreil M."/>
            <person name="Kuo A."/>
            <person name="Kohler A."/>
            <person name="Symeonidi A."/>
            <person name="Balestrini R."/>
            <person name="Charron P."/>
            <person name="Duensing N."/>
            <person name="Frei-dit-Frey N."/>
            <person name="Gianinazzi-Pearson V."/>
            <person name="Gilbert B."/>
            <person name="Handa Y."/>
            <person name="Hijri M."/>
            <person name="Kaul R."/>
            <person name="Kawaguchi M."/>
            <person name="Krajinski F."/>
            <person name="Lammers P."/>
            <person name="Lapierre D."/>
            <person name="Masclaux F.G."/>
            <person name="Murat C."/>
            <person name="Morin E."/>
            <person name="Ndikumana S."/>
            <person name="Pagni M."/>
            <person name="Petitpierre D."/>
            <person name="Requena N."/>
            <person name="Rosikiewicz P."/>
            <person name="Riley R."/>
            <person name="Saito K."/>
            <person name="San Clemente H."/>
            <person name="Shapiro H."/>
            <person name="van Tuinen D."/>
            <person name="Becard G."/>
            <person name="Bonfante P."/>
            <person name="Paszkowski U."/>
            <person name="Shachar-Hill Y."/>
            <person name="Young J.P."/>
            <person name="Sanders I.R."/>
            <person name="Henrissat B."/>
            <person name="Rensing S.A."/>
            <person name="Grigoriev I.V."/>
            <person name="Corradi N."/>
            <person name="Roux C."/>
            <person name="Martin F."/>
        </authorList>
    </citation>
    <scope>NUCLEOTIDE SEQUENCE</scope>
    <source>
        <strain evidence="1">DAOM 197198</strain>
    </source>
</reference>
<proteinExistence type="predicted"/>
<dbReference type="VEuPathDB" id="FungiDB:RhiirFUN_016393"/>
<gene>
    <name evidence="1" type="ORF">GLOINDRAFT_539</name>
</gene>
<organism evidence="1">
    <name type="scientific">Rhizophagus irregularis (strain DAOM 181602 / DAOM 197198 / MUCL 43194)</name>
    <name type="common">Arbuscular mycorrhizal fungus</name>
    <name type="synonym">Glomus intraradices</name>
    <dbReference type="NCBI Taxonomy" id="747089"/>
    <lineage>
        <taxon>Eukaryota</taxon>
        <taxon>Fungi</taxon>
        <taxon>Fungi incertae sedis</taxon>
        <taxon>Mucoromycota</taxon>
        <taxon>Glomeromycotina</taxon>
        <taxon>Glomeromycetes</taxon>
        <taxon>Glomerales</taxon>
        <taxon>Glomeraceae</taxon>
        <taxon>Rhizophagus</taxon>
    </lineage>
</organism>